<dbReference type="Proteomes" id="UP000245678">
    <property type="component" value="Unassembled WGS sequence"/>
</dbReference>
<accession>A0A316HS13</accession>
<dbReference type="RefSeq" id="WP_109608463.1">
    <property type="nucleotide sequence ID" value="NZ_QGHA01000004.1"/>
</dbReference>
<gene>
    <name evidence="2" type="ORF">LX99_02582</name>
</gene>
<dbReference type="InterPro" id="IPR025309">
    <property type="entry name" value="KTSC_dom"/>
</dbReference>
<dbReference type="EMBL" id="QGHA01000004">
    <property type="protein sequence ID" value="PWK77702.1"/>
    <property type="molecule type" value="Genomic_DNA"/>
</dbReference>
<sequence>MQRQRVQSSALSSVGYDPESRILELEFRESGDVWQYFGVLPGTYRRFIGAQSLGHFFSTRIKGKYPELKMLYAHFH</sequence>
<evidence type="ECO:0000259" key="1">
    <source>
        <dbReference type="Pfam" id="PF13619"/>
    </source>
</evidence>
<protein>
    <submittedName>
        <fullName evidence="2">KTSC domain-containing protein</fullName>
    </submittedName>
</protein>
<feature type="domain" description="KTSC" evidence="1">
    <location>
        <begin position="7"/>
        <end position="65"/>
    </location>
</feature>
<keyword evidence="3" id="KW-1185">Reference proteome</keyword>
<reference evidence="2 3" key="1">
    <citation type="submission" date="2018-05" db="EMBL/GenBank/DDBJ databases">
        <title>Genomic Encyclopedia of Archaeal and Bacterial Type Strains, Phase II (KMG-II): from individual species to whole genera.</title>
        <authorList>
            <person name="Goeker M."/>
        </authorList>
    </citation>
    <scope>NUCLEOTIDE SEQUENCE [LARGE SCALE GENOMIC DNA]</scope>
    <source>
        <strain evidence="2 3">DSM 19975</strain>
    </source>
</reference>
<dbReference type="AlphaFoldDB" id="A0A316HS13"/>
<evidence type="ECO:0000313" key="2">
    <source>
        <dbReference type="EMBL" id="PWK77702.1"/>
    </source>
</evidence>
<comment type="caution">
    <text evidence="2">The sequence shown here is derived from an EMBL/GenBank/DDBJ whole genome shotgun (WGS) entry which is preliminary data.</text>
</comment>
<evidence type="ECO:0000313" key="3">
    <source>
        <dbReference type="Proteomes" id="UP000245678"/>
    </source>
</evidence>
<proteinExistence type="predicted"/>
<dbReference type="Pfam" id="PF13619">
    <property type="entry name" value="KTSC"/>
    <property type="match status" value="1"/>
</dbReference>
<name>A0A316HS13_9SPHI</name>
<organism evidence="2 3">
    <name type="scientific">Mucilaginibacter oryzae</name>
    <dbReference type="NCBI Taxonomy" id="468058"/>
    <lineage>
        <taxon>Bacteria</taxon>
        <taxon>Pseudomonadati</taxon>
        <taxon>Bacteroidota</taxon>
        <taxon>Sphingobacteriia</taxon>
        <taxon>Sphingobacteriales</taxon>
        <taxon>Sphingobacteriaceae</taxon>
        <taxon>Mucilaginibacter</taxon>
    </lineage>
</organism>